<dbReference type="OrthoDB" id="1932233at2759"/>
<keyword evidence="3 5" id="KW-1133">Transmembrane helix</keyword>
<dbReference type="GeneID" id="36514983"/>
<dbReference type="RefSeq" id="XP_024663560.1">
    <property type="nucleotide sequence ID" value="XM_024807792.1"/>
</dbReference>
<comment type="subcellular location">
    <subcellularLocation>
        <location evidence="1">Membrane</location>
        <topology evidence="1">Multi-pass membrane protein</topology>
    </subcellularLocation>
</comment>
<organism evidence="6 7">
    <name type="scientific">Wickerhamiella sorbophila</name>
    <dbReference type="NCBI Taxonomy" id="45607"/>
    <lineage>
        <taxon>Eukaryota</taxon>
        <taxon>Fungi</taxon>
        <taxon>Dikarya</taxon>
        <taxon>Ascomycota</taxon>
        <taxon>Saccharomycotina</taxon>
        <taxon>Dipodascomycetes</taxon>
        <taxon>Dipodascales</taxon>
        <taxon>Trichomonascaceae</taxon>
        <taxon>Wickerhamiella</taxon>
    </lineage>
</organism>
<dbReference type="AlphaFoldDB" id="A0A2T0FF64"/>
<evidence type="ECO:0000313" key="7">
    <source>
        <dbReference type="Proteomes" id="UP000238350"/>
    </source>
</evidence>
<evidence type="ECO:0000256" key="1">
    <source>
        <dbReference type="ARBA" id="ARBA00004141"/>
    </source>
</evidence>
<dbReference type="EMBL" id="NDIQ01000001">
    <property type="protein sequence ID" value="PRT53614.1"/>
    <property type="molecule type" value="Genomic_DNA"/>
</dbReference>
<feature type="transmembrane region" description="Helical" evidence="5">
    <location>
        <begin position="52"/>
        <end position="71"/>
    </location>
</feature>
<evidence type="ECO:0000256" key="4">
    <source>
        <dbReference type="ARBA" id="ARBA00023136"/>
    </source>
</evidence>
<dbReference type="PANTHER" id="PTHR12665">
    <property type="entry name" value="ORMDL PROTEINS"/>
    <property type="match status" value="1"/>
</dbReference>
<gene>
    <name evidence="6" type="ORF">B9G98_01234</name>
</gene>
<dbReference type="GO" id="GO:0005789">
    <property type="term" value="C:endoplasmic reticulum membrane"/>
    <property type="evidence" value="ECO:0007669"/>
    <property type="project" value="InterPro"/>
</dbReference>
<dbReference type="PIRSF" id="PIRSF018147">
    <property type="entry name" value="ORMDL"/>
    <property type="match status" value="1"/>
</dbReference>
<keyword evidence="2 5" id="KW-0812">Transmembrane</keyword>
<name>A0A2T0FF64_9ASCO</name>
<reference evidence="6 7" key="1">
    <citation type="submission" date="2017-04" db="EMBL/GenBank/DDBJ databases">
        <title>Genome sequencing of [Candida] sorbophila.</title>
        <authorList>
            <person name="Ahn J.O."/>
        </authorList>
    </citation>
    <scope>NUCLEOTIDE SEQUENCE [LARGE SCALE GENOMIC DNA]</scope>
    <source>
        <strain evidence="6 7">DS02</strain>
    </source>
</reference>
<dbReference type="Proteomes" id="UP000238350">
    <property type="component" value="Unassembled WGS sequence"/>
</dbReference>
<feature type="transmembrane region" description="Helical" evidence="5">
    <location>
        <begin position="146"/>
        <end position="166"/>
    </location>
</feature>
<evidence type="ECO:0000313" key="6">
    <source>
        <dbReference type="EMBL" id="PRT53614.1"/>
    </source>
</evidence>
<dbReference type="InterPro" id="IPR007203">
    <property type="entry name" value="ORMDL"/>
</dbReference>
<keyword evidence="7" id="KW-1185">Reference proteome</keyword>
<comment type="caution">
    <text evidence="6">The sequence shown here is derived from an EMBL/GenBank/DDBJ whole genome shotgun (WGS) entry which is preliminary data.</text>
</comment>
<proteinExistence type="predicted"/>
<dbReference type="Pfam" id="PF04061">
    <property type="entry name" value="ORMDL"/>
    <property type="match status" value="1"/>
</dbReference>
<dbReference type="STRING" id="45607.A0A2T0FF64"/>
<sequence>MTSTTALTTPETPPRRRRSASILGHLKQDTQDVQNDQFSSPNPNVSWIHHKGAWLIHIVIIGLLLMVYDALPAFSSELVWTLTNATYVFGFYIMFHYVKGVPFEAFAGAFDDLTMWEQMDDGDQYTPAKKFFMAVPVGLFLVSTHFAHYDLYLFVLNLAICMVGVVPKLPISHRLRLIVEEEDVEPQPYESTVDHPKLDSHSLKN</sequence>
<evidence type="ECO:0000256" key="2">
    <source>
        <dbReference type="ARBA" id="ARBA00022692"/>
    </source>
</evidence>
<keyword evidence="4 5" id="KW-0472">Membrane</keyword>
<protein>
    <submittedName>
        <fullName evidence="6">Protein ORM2</fullName>
    </submittedName>
</protein>
<accession>A0A2T0FF64</accession>
<evidence type="ECO:0000256" key="5">
    <source>
        <dbReference type="SAM" id="Phobius"/>
    </source>
</evidence>
<evidence type="ECO:0000256" key="3">
    <source>
        <dbReference type="ARBA" id="ARBA00022989"/>
    </source>
</evidence>